<accession>A0A4T0GM46</accession>
<keyword evidence="5" id="KW-0813">Transport</keyword>
<dbReference type="InterPro" id="IPR004837">
    <property type="entry name" value="NaCa_Exmemb"/>
</dbReference>
<evidence type="ECO:0000256" key="2">
    <source>
        <dbReference type="ARBA" id="ARBA00004606"/>
    </source>
</evidence>
<feature type="region of interest" description="Disordered" evidence="13">
    <location>
        <begin position="1"/>
        <end position="55"/>
    </location>
</feature>
<evidence type="ECO:0000256" key="12">
    <source>
        <dbReference type="ARBA" id="ARBA00023316"/>
    </source>
</evidence>
<evidence type="ECO:0000256" key="1">
    <source>
        <dbReference type="ARBA" id="ARBA00004127"/>
    </source>
</evidence>
<keyword evidence="7" id="KW-0735">Signal-anchor</keyword>
<dbReference type="InterPro" id="IPR000757">
    <property type="entry name" value="Beta-glucanase-like"/>
</dbReference>
<evidence type="ECO:0000256" key="13">
    <source>
        <dbReference type="SAM" id="MobiDB-lite"/>
    </source>
</evidence>
<dbReference type="AlphaFoldDB" id="A0A4T0GM46"/>
<dbReference type="Proteomes" id="UP000310689">
    <property type="component" value="Unassembled WGS sequence"/>
</dbReference>
<dbReference type="PROSITE" id="PS51762">
    <property type="entry name" value="GH16_2"/>
    <property type="match status" value="1"/>
</dbReference>
<evidence type="ECO:0000256" key="14">
    <source>
        <dbReference type="SAM" id="Phobius"/>
    </source>
</evidence>
<evidence type="ECO:0000259" key="15">
    <source>
        <dbReference type="PROSITE" id="PS51762"/>
    </source>
</evidence>
<evidence type="ECO:0000256" key="5">
    <source>
        <dbReference type="ARBA" id="ARBA00022448"/>
    </source>
</evidence>
<sequence length="1009" mass="110238">MGRSPSSLSSRSNSITPNPTAISPAPYSASPDPEWWSIDHTSAEDDDDMHDPGTARKLDRSGHAFTLRGIMNLGCVSLITAALLMLFAGYPLLEAFRKRDPEQGGSYGLGGVNATGQIPEFAINFGMIDSDTPQSAHRRTSFDGKPQVLVFSDEFNVDGRTFYPGEDPYWEAVDLHYWGTNNLEWYSPKQITTTEGKLAITLDERETHDLDYAGASIALPGTSDVWGLWPAFWTMGNLGRAAYGASLEGLWPYSYDTCDVGTVANQTYDGVPATVANKEVGSKYHEGEYHPGPIDSKTGEFVGRAAPEIDVFEAQVEIASRTGQVSQSAQWAPFNANYEFIDKQGTTYEFHNDEAEINVYLGGVFQQATSSLATTNQACYSGENPTPNGSCFSEYGVEFSGGPDGHVTWASDGEETWTLFGSAMGADPVSQIGQRPISEEPMYIILNLGISKNFGDVDFEELVFPAIMYVDWVRVYQPEGESHTFMIANIFKNIKRKDNSTSGSGSIQEKSSADDDDLKPPSRFIDSPFRRPLTFHAFVTPPYPLAPSPGFIMSIRNAVCYSWLNLLLLSAPISWALHQVHISDIGTFVTSILGVVPLAALLSFATEEVALRTSVPLGGLLNATLGNLVEIIIAILALVRCEISIVQSSLLGGLLSNILLVLGMSFLAGGIKFSQQSFKQLPASINTSLLMLSVMSLMVPLAFHTILGDKFPDDPDSEQTFILQMSRGTSVILIVIYLCYMAFVFYTHQEEFLDTIDDDEDVPLNPKSSANQTNSSKADIHANLQANANSNANKQEQPQDYSRSTSISDDLEAGFKRPQLKRARTAPIIATPLATSTSNYFSSTQSDTPRSFTILVITTILLYFTCEALVDSIQGISENTSASKEWISLIILPIVGNAAEHATAVIAAAKGKQELALAVALGSTVQIAIFVIPLVVLLSWIISKPLTLVFEPMETMTLFLSVLLARFAIEDGRSHWLSGCVLFGSYFIIALVFWYFPKQDTFELIRCVA</sequence>
<feature type="compositionally biased region" description="Polar residues" evidence="13">
    <location>
        <begin position="500"/>
        <end position="510"/>
    </location>
</feature>
<comment type="similarity">
    <text evidence="4">Belongs to the SKN1/KRE6 family.</text>
</comment>
<feature type="transmembrane region" description="Helical" evidence="14">
    <location>
        <begin position="645"/>
        <end position="668"/>
    </location>
</feature>
<gene>
    <name evidence="16" type="ORF">E3P86_03633</name>
</gene>
<evidence type="ECO:0000256" key="9">
    <source>
        <dbReference type="ARBA" id="ARBA00023065"/>
    </source>
</evidence>
<keyword evidence="8 14" id="KW-1133">Transmembrane helix</keyword>
<keyword evidence="10 14" id="KW-0472">Membrane</keyword>
<dbReference type="GO" id="GO:0005975">
    <property type="term" value="P:carbohydrate metabolic process"/>
    <property type="evidence" value="ECO:0007669"/>
    <property type="project" value="InterPro"/>
</dbReference>
<dbReference type="GO" id="GO:0004553">
    <property type="term" value="F:hydrolase activity, hydrolyzing O-glycosyl compounds"/>
    <property type="evidence" value="ECO:0007669"/>
    <property type="project" value="InterPro"/>
</dbReference>
<evidence type="ECO:0000256" key="11">
    <source>
        <dbReference type="ARBA" id="ARBA00023180"/>
    </source>
</evidence>
<keyword evidence="6 14" id="KW-0812">Transmembrane</keyword>
<feature type="transmembrane region" description="Helical" evidence="14">
    <location>
        <begin position="948"/>
        <end position="969"/>
    </location>
</feature>
<feature type="transmembrane region" description="Helical" evidence="14">
    <location>
        <begin position="915"/>
        <end position="942"/>
    </location>
</feature>
<evidence type="ECO:0000313" key="17">
    <source>
        <dbReference type="Proteomes" id="UP000310689"/>
    </source>
</evidence>
<dbReference type="GO" id="GO:0000329">
    <property type="term" value="C:fungal-type vacuole membrane"/>
    <property type="evidence" value="ECO:0007669"/>
    <property type="project" value="TreeGrafter"/>
</dbReference>
<feature type="transmembrane region" description="Helical" evidence="14">
    <location>
        <begin position="689"/>
        <end position="707"/>
    </location>
</feature>
<feature type="transmembrane region" description="Helical" evidence="14">
    <location>
        <begin position="852"/>
        <end position="874"/>
    </location>
</feature>
<dbReference type="Pfam" id="PF01699">
    <property type="entry name" value="Na_Ca_ex"/>
    <property type="match status" value="2"/>
</dbReference>
<dbReference type="GO" id="GO:0006874">
    <property type="term" value="P:intracellular calcium ion homeostasis"/>
    <property type="evidence" value="ECO:0007669"/>
    <property type="project" value="TreeGrafter"/>
</dbReference>
<dbReference type="GO" id="GO:0012505">
    <property type="term" value="C:endomembrane system"/>
    <property type="evidence" value="ECO:0007669"/>
    <property type="project" value="UniProtKB-SubCell"/>
</dbReference>
<dbReference type="PANTHER" id="PTHR31503">
    <property type="entry name" value="VACUOLAR CALCIUM ION TRANSPORTER"/>
    <property type="match status" value="1"/>
</dbReference>
<dbReference type="SUPFAM" id="SSF49899">
    <property type="entry name" value="Concanavalin A-like lectins/glucanases"/>
    <property type="match status" value="1"/>
</dbReference>
<proteinExistence type="inferred from homology"/>
<dbReference type="InterPro" id="IPR005629">
    <property type="entry name" value="Skn1/Kre6/Sbg1"/>
</dbReference>
<dbReference type="InterPro" id="IPR004713">
    <property type="entry name" value="CaH_exchang"/>
</dbReference>
<keyword evidence="9" id="KW-0406">Ion transport</keyword>
<evidence type="ECO:0000256" key="10">
    <source>
        <dbReference type="ARBA" id="ARBA00023136"/>
    </source>
</evidence>
<feature type="transmembrane region" description="Helical" evidence="14">
    <location>
        <begin position="727"/>
        <end position="746"/>
    </location>
</feature>
<protein>
    <recommendedName>
        <fullName evidence="15">GH16 domain-containing protein</fullName>
    </recommendedName>
</protein>
<dbReference type="Pfam" id="PF03935">
    <property type="entry name" value="SKN1_KRE6_Sbg1"/>
    <property type="match status" value="1"/>
</dbReference>
<evidence type="ECO:0000256" key="4">
    <source>
        <dbReference type="ARBA" id="ARBA00010962"/>
    </source>
</evidence>
<comment type="subcellular location">
    <subcellularLocation>
        <location evidence="1">Endomembrane system</location>
        <topology evidence="1">Multi-pass membrane protein</topology>
    </subcellularLocation>
    <subcellularLocation>
        <location evidence="2">Membrane</location>
        <topology evidence="2">Single-pass type II membrane protein</topology>
    </subcellularLocation>
</comment>
<dbReference type="PANTHER" id="PTHR31503:SF20">
    <property type="entry name" value="CA(2+)_H(+) EXCHANGER, PUTATIVE (EUROFUNG)-RELATED"/>
    <property type="match status" value="1"/>
</dbReference>
<reference evidence="16 17" key="1">
    <citation type="submission" date="2019-03" db="EMBL/GenBank/DDBJ databases">
        <title>Sequencing 23 genomes of Wallemia ichthyophaga.</title>
        <authorList>
            <person name="Gostincar C."/>
        </authorList>
    </citation>
    <scope>NUCLEOTIDE SEQUENCE [LARGE SCALE GENOMIC DNA]</scope>
    <source>
        <strain evidence="16 17">EXF-6200</strain>
    </source>
</reference>
<keyword evidence="11" id="KW-0325">Glycoprotein</keyword>
<comment type="caution">
    <text evidence="16">The sequence shown here is derived from an EMBL/GenBank/DDBJ whole genome shotgun (WGS) entry which is preliminary data.</text>
</comment>
<feature type="region of interest" description="Disordered" evidence="13">
    <location>
        <begin position="497"/>
        <end position="521"/>
    </location>
</feature>
<feature type="transmembrane region" description="Helical" evidence="14">
    <location>
        <begin position="617"/>
        <end position="639"/>
    </location>
</feature>
<evidence type="ECO:0000256" key="3">
    <source>
        <dbReference type="ARBA" id="ARBA00008170"/>
    </source>
</evidence>
<evidence type="ECO:0000256" key="6">
    <source>
        <dbReference type="ARBA" id="ARBA00022692"/>
    </source>
</evidence>
<evidence type="ECO:0000256" key="7">
    <source>
        <dbReference type="ARBA" id="ARBA00022968"/>
    </source>
</evidence>
<dbReference type="Gene3D" id="2.60.120.200">
    <property type="match status" value="1"/>
</dbReference>
<dbReference type="EMBL" id="SPOI01000285">
    <property type="protein sequence ID" value="TIB29724.1"/>
    <property type="molecule type" value="Genomic_DNA"/>
</dbReference>
<comment type="similarity">
    <text evidence="3">Belongs to the Ca(2+):cation antiporter (CaCA) (TC 2.A.19) family.</text>
</comment>
<dbReference type="FunFam" id="2.60.120.200:FF:000259">
    <property type="entry name" value="Chromosome 9, whole genome shotgun sequence"/>
    <property type="match status" value="1"/>
</dbReference>
<feature type="transmembrane region" description="Helical" evidence="14">
    <location>
        <begin position="70"/>
        <end position="93"/>
    </location>
</feature>
<name>A0A4T0GM46_WALIC</name>
<feature type="transmembrane region" description="Helical" evidence="14">
    <location>
        <begin position="886"/>
        <end position="908"/>
    </location>
</feature>
<feature type="transmembrane region" description="Helical" evidence="14">
    <location>
        <begin position="585"/>
        <end position="605"/>
    </location>
</feature>
<dbReference type="InterPro" id="IPR013320">
    <property type="entry name" value="ConA-like_dom_sf"/>
</dbReference>
<feature type="compositionally biased region" description="Low complexity" evidence="13">
    <location>
        <begin position="1"/>
        <end position="14"/>
    </location>
</feature>
<dbReference type="GO" id="GO:0015369">
    <property type="term" value="F:calcium:proton antiporter activity"/>
    <property type="evidence" value="ECO:0007669"/>
    <property type="project" value="TreeGrafter"/>
</dbReference>
<dbReference type="Gene3D" id="1.20.1420.30">
    <property type="entry name" value="NCX, central ion-binding region"/>
    <property type="match status" value="2"/>
</dbReference>
<keyword evidence="12" id="KW-0961">Cell wall biogenesis/degradation</keyword>
<feature type="transmembrane region" description="Helical" evidence="14">
    <location>
        <begin position="976"/>
        <end position="996"/>
    </location>
</feature>
<evidence type="ECO:0000313" key="16">
    <source>
        <dbReference type="EMBL" id="TIB29724.1"/>
    </source>
</evidence>
<organism evidence="16 17">
    <name type="scientific">Wallemia ichthyophaga</name>
    <dbReference type="NCBI Taxonomy" id="245174"/>
    <lineage>
        <taxon>Eukaryota</taxon>
        <taxon>Fungi</taxon>
        <taxon>Dikarya</taxon>
        <taxon>Basidiomycota</taxon>
        <taxon>Wallemiomycotina</taxon>
        <taxon>Wallemiomycetes</taxon>
        <taxon>Wallemiales</taxon>
        <taxon>Wallemiaceae</taxon>
        <taxon>Wallemia</taxon>
    </lineage>
</organism>
<feature type="domain" description="GH16" evidence="15">
    <location>
        <begin position="140"/>
        <end position="481"/>
    </location>
</feature>
<dbReference type="InterPro" id="IPR044880">
    <property type="entry name" value="NCX_ion-bd_dom_sf"/>
</dbReference>
<evidence type="ECO:0000256" key="8">
    <source>
        <dbReference type="ARBA" id="ARBA00022989"/>
    </source>
</evidence>